<dbReference type="Proteomes" id="UP001060039">
    <property type="component" value="Chromosome"/>
</dbReference>
<dbReference type="RefSeq" id="WP_255160809.1">
    <property type="nucleotide sequence ID" value="NZ_CP101497.1"/>
</dbReference>
<dbReference type="PANTHER" id="PTHR33164">
    <property type="entry name" value="TRANSCRIPTIONAL REGULATOR, MARR FAMILY"/>
    <property type="match status" value="1"/>
</dbReference>
<dbReference type="InterPro" id="IPR000835">
    <property type="entry name" value="HTH_MarR-typ"/>
</dbReference>
<dbReference type="Gene3D" id="1.10.10.10">
    <property type="entry name" value="Winged helix-like DNA-binding domain superfamily/Winged helix DNA-binding domain"/>
    <property type="match status" value="1"/>
</dbReference>
<dbReference type="InterPro" id="IPR036388">
    <property type="entry name" value="WH-like_DNA-bd_sf"/>
</dbReference>
<protein>
    <submittedName>
        <fullName evidence="2">MarR family transcriptional regulator</fullName>
    </submittedName>
</protein>
<dbReference type="Pfam" id="PF12802">
    <property type="entry name" value="MarR_2"/>
    <property type="match status" value="1"/>
</dbReference>
<proteinExistence type="predicted"/>
<evidence type="ECO:0000259" key="1">
    <source>
        <dbReference type="PROSITE" id="PS50995"/>
    </source>
</evidence>
<evidence type="ECO:0000313" key="3">
    <source>
        <dbReference type="Proteomes" id="UP001060039"/>
    </source>
</evidence>
<accession>A0ABY5FZC0</accession>
<dbReference type="PANTHER" id="PTHR33164:SF99">
    <property type="entry name" value="MARR FAMILY REGULATORY PROTEIN"/>
    <property type="match status" value="1"/>
</dbReference>
<dbReference type="InterPro" id="IPR036390">
    <property type="entry name" value="WH_DNA-bd_sf"/>
</dbReference>
<dbReference type="InterPro" id="IPR039422">
    <property type="entry name" value="MarR/SlyA-like"/>
</dbReference>
<evidence type="ECO:0000313" key="2">
    <source>
        <dbReference type="EMBL" id="UTT63676.1"/>
    </source>
</evidence>
<dbReference type="EMBL" id="CP101497">
    <property type="protein sequence ID" value="UTT63676.1"/>
    <property type="molecule type" value="Genomic_DNA"/>
</dbReference>
<feature type="domain" description="HTH marR-type" evidence="1">
    <location>
        <begin position="5"/>
        <end position="140"/>
    </location>
</feature>
<dbReference type="PROSITE" id="PS50995">
    <property type="entry name" value="HTH_MARR_2"/>
    <property type="match status" value="1"/>
</dbReference>
<name>A0ABY5FZC0_9MICO</name>
<gene>
    <name evidence="2" type="ORF">NNL39_06165</name>
</gene>
<organism evidence="2 3">
    <name type="scientific">Microcella humidisoli</name>
    <dbReference type="NCBI Taxonomy" id="2963406"/>
    <lineage>
        <taxon>Bacteria</taxon>
        <taxon>Bacillati</taxon>
        <taxon>Actinomycetota</taxon>
        <taxon>Actinomycetes</taxon>
        <taxon>Micrococcales</taxon>
        <taxon>Microbacteriaceae</taxon>
        <taxon>Microcella</taxon>
    </lineage>
</organism>
<dbReference type="SMART" id="SM00347">
    <property type="entry name" value="HTH_MARR"/>
    <property type="match status" value="1"/>
</dbReference>
<keyword evidence="3" id="KW-1185">Reference proteome</keyword>
<dbReference type="SUPFAM" id="SSF46785">
    <property type="entry name" value="Winged helix' DNA-binding domain"/>
    <property type="match status" value="1"/>
</dbReference>
<sequence length="143" mass="15563">MSTEAEQAWRAIYRAYMRMAPTIDKELKKLAGLTYSEYEVLAQLKAAAGPMKMAELASHVAVTRTHASRLIESLKDAGLATHEKNPYDGRSFLVAITTEGLRRLQESASAVESVFAESVGSFVSASELSQLTAWANHAVANDT</sequence>
<reference evidence="2" key="1">
    <citation type="submission" date="2022-07" db="EMBL/GenBank/DDBJ databases">
        <title>Taxonomic analysis of Microcella humidisoli nov. sp., isolated from riverside soil.</title>
        <authorList>
            <person name="Molina K.M."/>
            <person name="Kim S.B."/>
        </authorList>
    </citation>
    <scope>NUCLEOTIDE SEQUENCE</scope>
    <source>
        <strain evidence="2">MMS21-STM10</strain>
    </source>
</reference>